<reference evidence="9" key="1">
    <citation type="submission" date="2020-11" db="EMBL/GenBank/DDBJ databases">
        <title>Complete genome sequence of a novel pathogenic Methylobacterium strain isolated from rice in Vietnam.</title>
        <authorList>
            <person name="Lai K."/>
            <person name="Okazaki S."/>
            <person name="Higashi K."/>
            <person name="Mori H."/>
            <person name="Toyoda A."/>
            <person name="Kurokawa K."/>
        </authorList>
    </citation>
    <scope>NUCLEOTIDE SEQUENCE</scope>
    <source>
        <strain evidence="9">VL1</strain>
    </source>
</reference>
<dbReference type="InterPro" id="IPR006143">
    <property type="entry name" value="RND_pump_MFP"/>
</dbReference>
<dbReference type="KEGG" id="mind:mvi_37020"/>
<dbReference type="EMBL" id="AP024145">
    <property type="protein sequence ID" value="BCM85241.1"/>
    <property type="molecule type" value="Genomic_DNA"/>
</dbReference>
<dbReference type="InterPro" id="IPR050393">
    <property type="entry name" value="MFP_Efflux_Pump"/>
</dbReference>
<evidence type="ECO:0000313" key="9">
    <source>
        <dbReference type="EMBL" id="BCM85241.1"/>
    </source>
</evidence>
<dbReference type="GO" id="GO:0016020">
    <property type="term" value="C:membrane"/>
    <property type="evidence" value="ECO:0007669"/>
    <property type="project" value="InterPro"/>
</dbReference>
<comment type="subcellular location">
    <subcellularLocation>
        <location evidence="1">Membrane</location>
        <topology evidence="1">Single-pass membrane protein</topology>
    </subcellularLocation>
</comment>
<keyword evidence="4" id="KW-1133">Transmembrane helix</keyword>
<dbReference type="NCBIfam" id="TIGR01730">
    <property type="entry name" value="RND_mfp"/>
    <property type="match status" value="1"/>
</dbReference>
<name>A0A8H8WVK2_9HYPH</name>
<dbReference type="PANTHER" id="PTHR30367:SF12">
    <property type="entry name" value="P-HYDROXYBENZOIC ACID EFFLUX PUMP SUBUNIT AAEA"/>
    <property type="match status" value="1"/>
</dbReference>
<sequence>MTRALAFLGRFAVTAVLLALAFVVGTALWDYYLEAPWTRDGRVRAEVVGVAPDVSGLVRDVAVHDNQEVKRGDLLFRIDPDRFALALRQAEAVVAGRKATLVQAEADLARYRQLSDNVVSQQKLEAALATEQSARAAHDQAVADRDLAKLNLARSEVRASVNGRISNLELRPGAYVAVGKPVMALVDGDTLHVQGYFEETKLGRIHPGDPVTVQLMGEDRPITGRVESVAAGIEDRERGASASLLANVNPTFAWVRLAQRVPVRVALDVSVDRERLTVGRTATVVVHPKGERPEIRPFEALRKLVRGWDALKTRFAVARN</sequence>
<dbReference type="Proteomes" id="UP000663508">
    <property type="component" value="Chromosome"/>
</dbReference>
<dbReference type="PANTHER" id="PTHR30367">
    <property type="entry name" value="P-HYDROXYBENZOIC ACID EFFLUX PUMP SUBUNIT AAEA-RELATED"/>
    <property type="match status" value="1"/>
</dbReference>
<proteinExistence type="inferred from homology"/>
<evidence type="ECO:0000259" key="8">
    <source>
        <dbReference type="Pfam" id="PF25963"/>
    </source>
</evidence>
<feature type="domain" description="Multidrug resistance protein MdtA-like barrel-sandwich hybrid" evidence="7">
    <location>
        <begin position="47"/>
        <end position="186"/>
    </location>
</feature>
<dbReference type="AlphaFoldDB" id="A0A8H8WVK2"/>
<dbReference type="RefSeq" id="WP_207178172.1">
    <property type="nucleotide sequence ID" value="NZ_AP024145.1"/>
</dbReference>
<dbReference type="InterPro" id="IPR058624">
    <property type="entry name" value="MdtA-like_HH"/>
</dbReference>
<evidence type="ECO:0000256" key="3">
    <source>
        <dbReference type="ARBA" id="ARBA00022692"/>
    </source>
</evidence>
<gene>
    <name evidence="9" type="ORF">mvi_37020</name>
</gene>
<dbReference type="Gene3D" id="2.40.30.170">
    <property type="match status" value="1"/>
</dbReference>
<organism evidence="9 10">
    <name type="scientific">Methylobacterium indicum</name>
    <dbReference type="NCBI Taxonomy" id="1775910"/>
    <lineage>
        <taxon>Bacteria</taxon>
        <taxon>Pseudomonadati</taxon>
        <taxon>Pseudomonadota</taxon>
        <taxon>Alphaproteobacteria</taxon>
        <taxon>Hyphomicrobiales</taxon>
        <taxon>Methylobacteriaceae</taxon>
        <taxon>Methylobacterium</taxon>
    </lineage>
</organism>
<accession>A0A8H8WVK2</accession>
<evidence type="ECO:0000256" key="2">
    <source>
        <dbReference type="ARBA" id="ARBA00009477"/>
    </source>
</evidence>
<evidence type="ECO:0000256" key="1">
    <source>
        <dbReference type="ARBA" id="ARBA00004167"/>
    </source>
</evidence>
<evidence type="ECO:0008006" key="11">
    <source>
        <dbReference type="Google" id="ProtNLM"/>
    </source>
</evidence>
<dbReference type="Pfam" id="PF25917">
    <property type="entry name" value="BSH_RND"/>
    <property type="match status" value="1"/>
</dbReference>
<evidence type="ECO:0000259" key="6">
    <source>
        <dbReference type="Pfam" id="PF25876"/>
    </source>
</evidence>
<dbReference type="SUPFAM" id="SSF111369">
    <property type="entry name" value="HlyD-like secretion proteins"/>
    <property type="match status" value="1"/>
</dbReference>
<dbReference type="InterPro" id="IPR058634">
    <property type="entry name" value="AaeA-lik-b-barrel"/>
</dbReference>
<keyword evidence="5" id="KW-0472">Membrane</keyword>
<keyword evidence="3" id="KW-0812">Transmembrane</keyword>
<feature type="domain" description="p-hydroxybenzoic acid efflux pump subunit AaeA-like beta-barrel" evidence="8">
    <location>
        <begin position="190"/>
        <end position="287"/>
    </location>
</feature>
<comment type="similarity">
    <text evidence="2">Belongs to the membrane fusion protein (MFP) (TC 8.A.1) family.</text>
</comment>
<protein>
    <recommendedName>
        <fullName evidence="11">Secretion protein HlyD</fullName>
    </recommendedName>
</protein>
<dbReference type="InterPro" id="IPR058625">
    <property type="entry name" value="MdtA-like_BSH"/>
</dbReference>
<evidence type="ECO:0000256" key="4">
    <source>
        <dbReference type="ARBA" id="ARBA00022989"/>
    </source>
</evidence>
<dbReference type="Gene3D" id="2.40.50.100">
    <property type="match status" value="1"/>
</dbReference>
<evidence type="ECO:0000313" key="10">
    <source>
        <dbReference type="Proteomes" id="UP000663508"/>
    </source>
</evidence>
<dbReference type="Pfam" id="PF25963">
    <property type="entry name" value="Beta-barrel_AAEA"/>
    <property type="match status" value="1"/>
</dbReference>
<evidence type="ECO:0000259" key="7">
    <source>
        <dbReference type="Pfam" id="PF25917"/>
    </source>
</evidence>
<feature type="domain" description="Multidrug resistance protein MdtA-like alpha-helical hairpin" evidence="6">
    <location>
        <begin position="87"/>
        <end position="153"/>
    </location>
</feature>
<evidence type="ECO:0000256" key="5">
    <source>
        <dbReference type="ARBA" id="ARBA00023136"/>
    </source>
</evidence>
<dbReference type="Pfam" id="PF25876">
    <property type="entry name" value="HH_MFP_RND"/>
    <property type="match status" value="1"/>
</dbReference>
<dbReference type="GO" id="GO:0022857">
    <property type="term" value="F:transmembrane transporter activity"/>
    <property type="evidence" value="ECO:0007669"/>
    <property type="project" value="InterPro"/>
</dbReference>